<dbReference type="AlphaFoldDB" id="A0A840AN61"/>
<dbReference type="InterPro" id="IPR052755">
    <property type="entry name" value="Lysozyme_Inhibitor_LprI"/>
</dbReference>
<evidence type="ECO:0008006" key="4">
    <source>
        <dbReference type="Google" id="ProtNLM"/>
    </source>
</evidence>
<keyword evidence="3" id="KW-1185">Reference proteome</keyword>
<evidence type="ECO:0000313" key="2">
    <source>
        <dbReference type="EMBL" id="MBB3930321.1"/>
    </source>
</evidence>
<dbReference type="Proteomes" id="UP000553963">
    <property type="component" value="Unassembled WGS sequence"/>
</dbReference>
<evidence type="ECO:0000313" key="3">
    <source>
        <dbReference type="Proteomes" id="UP000553963"/>
    </source>
</evidence>
<organism evidence="2 3">
    <name type="scientific">Kaistia hirudinis</name>
    <dbReference type="NCBI Taxonomy" id="1293440"/>
    <lineage>
        <taxon>Bacteria</taxon>
        <taxon>Pseudomonadati</taxon>
        <taxon>Pseudomonadota</taxon>
        <taxon>Alphaproteobacteria</taxon>
        <taxon>Hyphomicrobiales</taxon>
        <taxon>Kaistiaceae</taxon>
        <taxon>Kaistia</taxon>
    </lineage>
</organism>
<dbReference type="GO" id="GO:0005576">
    <property type="term" value="C:extracellular region"/>
    <property type="evidence" value="ECO:0007669"/>
    <property type="project" value="TreeGrafter"/>
</dbReference>
<comment type="caution">
    <text evidence="2">The sequence shown here is derived from an EMBL/GenBank/DDBJ whole genome shotgun (WGS) entry which is preliminary data.</text>
</comment>
<proteinExistence type="predicted"/>
<evidence type="ECO:0000256" key="1">
    <source>
        <dbReference type="SAM" id="SignalP"/>
    </source>
</evidence>
<gene>
    <name evidence="2" type="ORF">GGR25_001360</name>
</gene>
<accession>A0A840AN61</accession>
<reference evidence="2 3" key="1">
    <citation type="submission" date="2020-08" db="EMBL/GenBank/DDBJ databases">
        <title>Genomic Encyclopedia of Type Strains, Phase IV (KMG-IV): sequencing the most valuable type-strain genomes for metagenomic binning, comparative biology and taxonomic classification.</title>
        <authorList>
            <person name="Goeker M."/>
        </authorList>
    </citation>
    <scope>NUCLEOTIDE SEQUENCE [LARGE SCALE GENOMIC DNA]</scope>
    <source>
        <strain evidence="2 3">DSM 25966</strain>
    </source>
</reference>
<name>A0A840AN61_9HYPH</name>
<feature type="signal peptide" evidence="1">
    <location>
        <begin position="1"/>
        <end position="29"/>
    </location>
</feature>
<dbReference type="EMBL" id="JACIDS010000002">
    <property type="protein sequence ID" value="MBB3930321.1"/>
    <property type="molecule type" value="Genomic_DNA"/>
</dbReference>
<feature type="chain" id="PRO_5032850197" description="Lysozyme inhibitor LprI N-terminal domain-containing protein" evidence="1">
    <location>
        <begin position="30"/>
        <end position="122"/>
    </location>
</feature>
<dbReference type="PANTHER" id="PTHR37549:SF1">
    <property type="entry name" value="LIPOPROTEIN LPRI"/>
    <property type="match status" value="1"/>
</dbReference>
<protein>
    <recommendedName>
        <fullName evidence="4">Lysozyme inhibitor LprI N-terminal domain-containing protein</fullName>
    </recommendedName>
</protein>
<dbReference type="RefSeq" id="WP_246409327.1">
    <property type="nucleotide sequence ID" value="NZ_JACIDS010000002.1"/>
</dbReference>
<keyword evidence="1" id="KW-0732">Signal</keyword>
<dbReference type="PANTHER" id="PTHR37549">
    <property type="entry name" value="LIPOPROTEIN LPRI"/>
    <property type="match status" value="1"/>
</dbReference>
<sequence>MIATRRRPALLLVLCAAAAAMLPAAPAHAASFPCSKASHPDEIAVCKNLVLNDDDVEMATLYQTLLPLLAMGGAGATRDAQKAFLAQRQACGSDVACISAAYDARIAALKAEFARIAANGPY</sequence>